<gene>
    <name evidence="2" type="ORF">GCM10009754_69420</name>
</gene>
<dbReference type="PRINTS" id="PR00038">
    <property type="entry name" value="HTHLUXR"/>
</dbReference>
<name>A0ABN2S9V3_9PSEU</name>
<dbReference type="EMBL" id="BAAANN010000037">
    <property type="protein sequence ID" value="GAA1982584.1"/>
    <property type="molecule type" value="Genomic_DNA"/>
</dbReference>
<dbReference type="SMART" id="SM00421">
    <property type="entry name" value="HTH_LUXR"/>
    <property type="match status" value="1"/>
</dbReference>
<dbReference type="PANTHER" id="PTHR47691:SF3">
    <property type="entry name" value="HTH-TYPE TRANSCRIPTIONAL REGULATOR RV0890C-RELATED"/>
    <property type="match status" value="1"/>
</dbReference>
<dbReference type="InterPro" id="IPR058852">
    <property type="entry name" value="HTH_77"/>
</dbReference>
<reference evidence="2 3" key="1">
    <citation type="journal article" date="2019" name="Int. J. Syst. Evol. Microbiol.">
        <title>The Global Catalogue of Microorganisms (GCM) 10K type strain sequencing project: providing services to taxonomists for standard genome sequencing and annotation.</title>
        <authorList>
            <consortium name="The Broad Institute Genomics Platform"/>
            <consortium name="The Broad Institute Genome Sequencing Center for Infectious Disease"/>
            <person name="Wu L."/>
            <person name="Ma J."/>
        </authorList>
    </citation>
    <scope>NUCLEOTIDE SEQUENCE [LARGE SCALE GENOMIC DNA]</scope>
    <source>
        <strain evidence="2 3">JCM 14545</strain>
    </source>
</reference>
<organism evidence="2 3">
    <name type="scientific">Amycolatopsis minnesotensis</name>
    <dbReference type="NCBI Taxonomy" id="337894"/>
    <lineage>
        <taxon>Bacteria</taxon>
        <taxon>Bacillati</taxon>
        <taxon>Actinomycetota</taxon>
        <taxon>Actinomycetes</taxon>
        <taxon>Pseudonocardiales</taxon>
        <taxon>Pseudonocardiaceae</taxon>
        <taxon>Amycolatopsis</taxon>
    </lineage>
</organism>
<dbReference type="PANTHER" id="PTHR47691">
    <property type="entry name" value="REGULATOR-RELATED"/>
    <property type="match status" value="1"/>
</dbReference>
<dbReference type="Pfam" id="PF13401">
    <property type="entry name" value="AAA_22"/>
    <property type="match status" value="1"/>
</dbReference>
<evidence type="ECO:0000259" key="1">
    <source>
        <dbReference type="PROSITE" id="PS50043"/>
    </source>
</evidence>
<sequence>MAEGRQPRSSPHVEVTTYVGRQLETVEAKHLLGAASLVTLTGPGGVGKTRLASRVAEAVKPAFGGAAVFVALGDLRDPELLVSTVASSLGLGDRSARSAVDVVVDNLRARKLLLVLDNCEHLVDACAWFADALIKACPDLVILATSRQSLGVVGERVMPVPPLAVPGDEDTALPADQLARLDAVRLFADRATAVVPSFALTDDNIADVARLCRALDGLPLAIELAAVRLRSLSVRQLADRLDRRFTLLTRGYRQGPSRHETLRALTDWSHELCTLPERLLWARASVFPGSFDLDAAEAVCAGEGLPASAVLDLLDGLIDKSILVREEEDQGTARYRMLETIRQYGEEKLRADGTLTELKRRHRDWYYELARSFEADWFGPDQVSWIGRLIREHANLRGALDFCASSPEEAVVGLEMVRVVKEYWLIRGFNTEGRIWLGRLMDVAPPEAPGRAAALWMYGFLALVQGDEHGYDTALTIADEIAERTGDDVTRAYVRHVRGYAALMGNDGERSAELFRTAAESLKRHHDLAGELWSTFNYGLALSLAGELDRGRQVLRDCVDRYVAQGDVFWRSWALWSSSAAEYLFGDLEAAVRAGHDLLHLQHGIGDRAVTAFSLTVEAGCAAHLGEPVRAATLLGAATTVWQTLGASPANYTAFIKPMERDIELVTGALGTEKAAEEFLTGTALSFEDAVRYALREDTRPATDQVVPVNPLTRRENEIAELVATGMTNREIADRLVIARRTAETHVDHILGKLGFTNRTQIAAWVQRARQN</sequence>
<evidence type="ECO:0000313" key="2">
    <source>
        <dbReference type="EMBL" id="GAA1982584.1"/>
    </source>
</evidence>
<dbReference type="InterPro" id="IPR000792">
    <property type="entry name" value="Tscrpt_reg_LuxR_C"/>
</dbReference>
<dbReference type="SUPFAM" id="SSF46894">
    <property type="entry name" value="C-terminal effector domain of the bipartite response regulators"/>
    <property type="match status" value="1"/>
</dbReference>
<dbReference type="PROSITE" id="PS50043">
    <property type="entry name" value="HTH_LUXR_2"/>
    <property type="match status" value="1"/>
</dbReference>
<dbReference type="InterPro" id="IPR016032">
    <property type="entry name" value="Sig_transdc_resp-reg_C-effctor"/>
</dbReference>
<feature type="domain" description="HTH luxR-type" evidence="1">
    <location>
        <begin position="705"/>
        <end position="770"/>
    </location>
</feature>
<dbReference type="SUPFAM" id="SSF52540">
    <property type="entry name" value="P-loop containing nucleoside triphosphate hydrolases"/>
    <property type="match status" value="1"/>
</dbReference>
<dbReference type="Proteomes" id="UP001501116">
    <property type="component" value="Unassembled WGS sequence"/>
</dbReference>
<protein>
    <submittedName>
        <fullName evidence="2">LuxR family transcriptional regulator</fullName>
    </submittedName>
</protein>
<dbReference type="InterPro" id="IPR049945">
    <property type="entry name" value="AAA_22"/>
</dbReference>
<dbReference type="InterPro" id="IPR027417">
    <property type="entry name" value="P-loop_NTPase"/>
</dbReference>
<dbReference type="InterPro" id="IPR036388">
    <property type="entry name" value="WH-like_DNA-bd_sf"/>
</dbReference>
<keyword evidence="3" id="KW-1185">Reference proteome</keyword>
<accession>A0ABN2S9V3</accession>
<proteinExistence type="predicted"/>
<comment type="caution">
    <text evidence="2">The sequence shown here is derived from an EMBL/GenBank/DDBJ whole genome shotgun (WGS) entry which is preliminary data.</text>
</comment>
<dbReference type="PRINTS" id="PR00364">
    <property type="entry name" value="DISEASERSIST"/>
</dbReference>
<evidence type="ECO:0000313" key="3">
    <source>
        <dbReference type="Proteomes" id="UP001501116"/>
    </source>
</evidence>
<dbReference type="CDD" id="cd06170">
    <property type="entry name" value="LuxR_C_like"/>
    <property type="match status" value="1"/>
</dbReference>
<dbReference type="SUPFAM" id="SSF48452">
    <property type="entry name" value="TPR-like"/>
    <property type="match status" value="1"/>
</dbReference>
<dbReference type="InterPro" id="IPR011990">
    <property type="entry name" value="TPR-like_helical_dom_sf"/>
</dbReference>
<dbReference type="Gene3D" id="1.10.10.10">
    <property type="entry name" value="Winged helix-like DNA-binding domain superfamily/Winged helix DNA-binding domain"/>
    <property type="match status" value="1"/>
</dbReference>
<dbReference type="Pfam" id="PF00196">
    <property type="entry name" value="GerE"/>
    <property type="match status" value="1"/>
</dbReference>
<dbReference type="RefSeq" id="WP_344428846.1">
    <property type="nucleotide sequence ID" value="NZ_BAAANN010000037.1"/>
</dbReference>
<dbReference type="Gene3D" id="1.25.40.10">
    <property type="entry name" value="Tetratricopeptide repeat domain"/>
    <property type="match status" value="1"/>
</dbReference>
<dbReference type="Pfam" id="PF25872">
    <property type="entry name" value="HTH_77"/>
    <property type="match status" value="1"/>
</dbReference>
<dbReference type="Gene3D" id="3.40.50.300">
    <property type="entry name" value="P-loop containing nucleotide triphosphate hydrolases"/>
    <property type="match status" value="1"/>
</dbReference>